<feature type="transmembrane region" description="Helical" evidence="1">
    <location>
        <begin position="73"/>
        <end position="90"/>
    </location>
</feature>
<evidence type="ECO:0000313" key="3">
    <source>
        <dbReference type="Proteomes" id="UP001292216"/>
    </source>
</evidence>
<gene>
    <name evidence="2" type="ORF">U9M73_02555</name>
</gene>
<protein>
    <submittedName>
        <fullName evidence="2">YwiC-like family protein</fullName>
    </submittedName>
</protein>
<dbReference type="Proteomes" id="UP001292216">
    <property type="component" value="Unassembled WGS sequence"/>
</dbReference>
<proteinExistence type="predicted"/>
<feature type="transmembrane region" description="Helical" evidence="1">
    <location>
        <begin position="119"/>
        <end position="140"/>
    </location>
</feature>
<dbReference type="InterPro" id="IPR025576">
    <property type="entry name" value="YwiC"/>
</dbReference>
<reference evidence="2 3" key="1">
    <citation type="submission" date="2023-12" db="EMBL/GenBank/DDBJ databases">
        <title>Whole genome sequencing of Paenibacillus phoenicis isolated from the Phoenix Mars Lander spacecraft assembly facility.</title>
        <authorList>
            <person name="Garcia A."/>
            <person name="Venkateswaran K."/>
        </authorList>
    </citation>
    <scope>NUCLEOTIDE SEQUENCE [LARGE SCALE GENOMIC DNA]</scope>
    <source>
        <strain evidence="2 3">3PO2SA</strain>
    </source>
</reference>
<feature type="transmembrane region" description="Helical" evidence="1">
    <location>
        <begin position="96"/>
        <end position="112"/>
    </location>
</feature>
<feature type="transmembrane region" description="Helical" evidence="1">
    <location>
        <begin position="228"/>
        <end position="245"/>
    </location>
</feature>
<feature type="transmembrane region" description="Helical" evidence="1">
    <location>
        <begin position="35"/>
        <end position="52"/>
    </location>
</feature>
<keyword evidence="1" id="KW-1133">Transmembrane helix</keyword>
<organism evidence="2 3">
    <name type="scientific">Paenibacillus phoenicis</name>
    <dbReference type="NCBI Taxonomy" id="554117"/>
    <lineage>
        <taxon>Bacteria</taxon>
        <taxon>Bacillati</taxon>
        <taxon>Bacillota</taxon>
        <taxon>Bacilli</taxon>
        <taxon>Bacillales</taxon>
        <taxon>Paenibacillaceae</taxon>
        <taxon>Paenibacillus</taxon>
    </lineage>
</organism>
<evidence type="ECO:0000256" key="1">
    <source>
        <dbReference type="SAM" id="Phobius"/>
    </source>
</evidence>
<sequence>MRVRDYIPNQHGAWAMLIVPFLFGMLASTPGAIHGLLFVCWLLIYLFMFPLLQWIRRGKAKTKAKADRYRKPLLLYGALLVPAALTLVLLRPEVLKLALLFVPLFGVNAFYAKQKRERALLNDIAAIVQFSLMVFISYQLGGGTDLRLATELFLISTLYFVGTAFYVKTIIRERNNKRFYCYSVAYHVMLMILAVWLLSPALWIAALILLARAVWFPRTGITAKQSGMLEIVYSVIVLAAFWMTYA</sequence>
<keyword evidence="3" id="KW-1185">Reference proteome</keyword>
<name>A0ABU5PG00_9BACL</name>
<dbReference type="Pfam" id="PF14256">
    <property type="entry name" value="YwiC"/>
    <property type="match status" value="1"/>
</dbReference>
<keyword evidence="1" id="KW-0812">Transmembrane</keyword>
<accession>A0ABU5PG00</accession>
<feature type="transmembrane region" description="Helical" evidence="1">
    <location>
        <begin position="146"/>
        <end position="167"/>
    </location>
</feature>
<dbReference type="EMBL" id="JAYERP010000001">
    <property type="protein sequence ID" value="MEA3568878.1"/>
    <property type="molecule type" value="Genomic_DNA"/>
</dbReference>
<comment type="caution">
    <text evidence="2">The sequence shown here is derived from an EMBL/GenBank/DDBJ whole genome shotgun (WGS) entry which is preliminary data.</text>
</comment>
<evidence type="ECO:0000313" key="2">
    <source>
        <dbReference type="EMBL" id="MEA3568878.1"/>
    </source>
</evidence>
<dbReference type="RefSeq" id="WP_009226734.1">
    <property type="nucleotide sequence ID" value="NZ_CBCSKM010000016.1"/>
</dbReference>
<keyword evidence="1" id="KW-0472">Membrane</keyword>
<feature type="transmembrane region" description="Helical" evidence="1">
    <location>
        <begin position="12"/>
        <end position="29"/>
    </location>
</feature>